<proteinExistence type="predicted"/>
<evidence type="ECO:0000313" key="2">
    <source>
        <dbReference type="EMBL" id="CAF0981422.1"/>
    </source>
</evidence>
<organism evidence="2 3">
    <name type="scientific">Rotaria sordida</name>
    <dbReference type="NCBI Taxonomy" id="392033"/>
    <lineage>
        <taxon>Eukaryota</taxon>
        <taxon>Metazoa</taxon>
        <taxon>Spiralia</taxon>
        <taxon>Gnathifera</taxon>
        <taxon>Rotifera</taxon>
        <taxon>Eurotatoria</taxon>
        <taxon>Bdelloidea</taxon>
        <taxon>Philodinida</taxon>
        <taxon>Philodinidae</taxon>
        <taxon>Rotaria</taxon>
    </lineage>
</organism>
<gene>
    <name evidence="2" type="ORF">JXQ802_LOCUS13198</name>
</gene>
<keyword evidence="1" id="KW-0812">Transmembrane</keyword>
<keyword evidence="1" id="KW-1133">Transmembrane helix</keyword>
<dbReference type="Proteomes" id="UP000663870">
    <property type="component" value="Unassembled WGS sequence"/>
</dbReference>
<accession>A0A814FCJ9</accession>
<name>A0A814FCJ9_9BILA</name>
<reference evidence="2" key="1">
    <citation type="submission" date="2021-02" db="EMBL/GenBank/DDBJ databases">
        <authorList>
            <person name="Nowell W R."/>
        </authorList>
    </citation>
    <scope>NUCLEOTIDE SEQUENCE</scope>
</reference>
<feature type="transmembrane region" description="Helical" evidence="1">
    <location>
        <begin position="39"/>
        <end position="66"/>
    </location>
</feature>
<protein>
    <submittedName>
        <fullName evidence="2">Uncharacterized protein</fullName>
    </submittedName>
</protein>
<keyword evidence="1" id="KW-0472">Membrane</keyword>
<sequence>MKCEQLYEDDHGSRVGRAAAIVEVLEGFGDKGKINEVPIAPIIGSALGIAFGLAITAGIFASYHYISRNYYGPYYMTLGFYPEADNIVYGKGIDDLGTYSPRTLRMDLIKHYQVGTENSQENLGHKVIIQVKWIHSNQQFEGKHYVRTRLRQNENRFIIRYEGV</sequence>
<comment type="caution">
    <text evidence="2">The sequence shown here is derived from an EMBL/GenBank/DDBJ whole genome shotgun (WGS) entry which is preliminary data.</text>
</comment>
<dbReference type="AlphaFoldDB" id="A0A814FCJ9"/>
<evidence type="ECO:0000313" key="3">
    <source>
        <dbReference type="Proteomes" id="UP000663870"/>
    </source>
</evidence>
<evidence type="ECO:0000256" key="1">
    <source>
        <dbReference type="SAM" id="Phobius"/>
    </source>
</evidence>
<dbReference type="EMBL" id="CAJNOL010000280">
    <property type="protein sequence ID" value="CAF0981422.1"/>
    <property type="molecule type" value="Genomic_DNA"/>
</dbReference>
<keyword evidence="3" id="KW-1185">Reference proteome</keyword>